<organism evidence="1 2">
    <name type="scientific">Mammaliicoccus sciuri</name>
    <name type="common">Staphylococcus sciuri</name>
    <dbReference type="NCBI Taxonomy" id="1296"/>
    <lineage>
        <taxon>Bacteria</taxon>
        <taxon>Bacillati</taxon>
        <taxon>Bacillota</taxon>
        <taxon>Bacilli</taxon>
        <taxon>Bacillales</taxon>
        <taxon>Staphylococcaceae</taxon>
        <taxon>Mammaliicoccus</taxon>
    </lineage>
</organism>
<dbReference type="EMBL" id="JANILD010000002">
    <property type="protein sequence ID" value="MCQ9303072.1"/>
    <property type="molecule type" value="Genomic_DNA"/>
</dbReference>
<gene>
    <name evidence="1" type="ORF">NQ032_05475</name>
</gene>
<name>A0AAW5LFF2_MAMSC</name>
<protein>
    <submittedName>
        <fullName evidence="1">Uncharacterized protein</fullName>
    </submittedName>
</protein>
<dbReference type="RefSeq" id="WP_257099486.1">
    <property type="nucleotide sequence ID" value="NZ_JANILD010000002.1"/>
</dbReference>
<sequence length="83" mass="9659">MKFYLITLTISLLVLYTFIKRSYKYAGVQDEVEAPNSWQGLKQGDVYKDKNGNQIMLTNQAPLDYDSDKYKEAEAWFSGMGRY</sequence>
<accession>A0AAW5LFF2</accession>
<reference evidence="1" key="1">
    <citation type="submission" date="2022-07" db="EMBL/GenBank/DDBJ databases">
        <title>Bacterial species isolated from the porcine tonsil microbiota.</title>
        <authorList>
            <person name="Oliveira I.M.F."/>
        </authorList>
    </citation>
    <scope>NUCLEOTIDE SEQUENCE</scope>
    <source>
        <strain evidence="1">8QC2O2</strain>
    </source>
</reference>
<proteinExistence type="predicted"/>
<dbReference type="AlphaFoldDB" id="A0AAW5LFF2"/>
<evidence type="ECO:0000313" key="1">
    <source>
        <dbReference type="EMBL" id="MCQ9303072.1"/>
    </source>
</evidence>
<comment type="caution">
    <text evidence="1">The sequence shown here is derived from an EMBL/GenBank/DDBJ whole genome shotgun (WGS) entry which is preliminary data.</text>
</comment>
<dbReference type="Proteomes" id="UP001204068">
    <property type="component" value="Unassembled WGS sequence"/>
</dbReference>
<evidence type="ECO:0000313" key="2">
    <source>
        <dbReference type="Proteomes" id="UP001204068"/>
    </source>
</evidence>